<reference evidence="5 6" key="1">
    <citation type="submission" date="2015-03" db="EMBL/GenBank/DDBJ databases">
        <authorList>
            <consortium name="Pathogen Informatics"/>
            <person name="Murphy D."/>
        </authorList>
    </citation>
    <scope>NUCLEOTIDE SEQUENCE [LARGE SCALE GENOMIC DNA]</scope>
    <source>
        <strain evidence="5 6">IP05342</strain>
    </source>
</reference>
<organism evidence="4 7">
    <name type="scientific">Yersinia enterocolitica</name>
    <dbReference type="NCBI Taxonomy" id="630"/>
    <lineage>
        <taxon>Bacteria</taxon>
        <taxon>Pseudomonadati</taxon>
        <taxon>Pseudomonadota</taxon>
        <taxon>Gammaproteobacteria</taxon>
        <taxon>Enterobacterales</taxon>
        <taxon>Yersiniaceae</taxon>
        <taxon>Yersinia</taxon>
    </lineage>
</organism>
<evidence type="ECO:0000313" key="7">
    <source>
        <dbReference type="Proteomes" id="UP000048841"/>
    </source>
</evidence>
<reference evidence="4 7" key="2">
    <citation type="submission" date="2015-03" db="EMBL/GenBank/DDBJ databases">
        <authorList>
            <person name="Murphy D."/>
        </authorList>
    </citation>
    <scope>NUCLEOTIDE SEQUENCE [LARGE SCALE GENOMIC DNA]</scope>
    <source>
        <strain evidence="4 7">IP26249</strain>
    </source>
</reference>
<dbReference type="PATRIC" id="fig|630.129.peg.2416"/>
<sequence length="254" mass="29720">MCKNNQHLRLPNETPLQLRLLWDSSDEPWGFKDLDSRYLHANIPFLELLNLSPKFRIKGLSDGDLPHPTFTKFSSQFREQEQLAAITKKRVSSIEMHYFGHEQKLQPYLFDKFPLLNSKKECLGIIFHGKKMDFLAGEQYINQELPLTLLFEKPDNSFTDEEFDVIFYLLQNISNKAIAQKLALSEQKVEGYRSDIYLKARSDSFYDFKKFCKKNGYSNYIPQKFLEPRSIIIPNSEWNIGNTDQAVEKDSTNS</sequence>
<feature type="domain" description="HTH luxR-type" evidence="2">
    <location>
        <begin position="157"/>
        <end position="199"/>
    </location>
</feature>
<evidence type="ECO:0000313" key="6">
    <source>
        <dbReference type="Proteomes" id="UP000041601"/>
    </source>
</evidence>
<dbReference type="InterPro" id="IPR036388">
    <property type="entry name" value="WH-like_DNA-bd_sf"/>
</dbReference>
<dbReference type="RefSeq" id="WP_005163571.1">
    <property type="nucleotide sequence ID" value="NZ_CGBC01000034.1"/>
</dbReference>
<evidence type="ECO:0000259" key="2">
    <source>
        <dbReference type="Pfam" id="PF00196"/>
    </source>
</evidence>
<dbReference type="AlphaFoldDB" id="A0A0E1NM09"/>
<dbReference type="GeneID" id="31408795"/>
<dbReference type="InterPro" id="IPR016032">
    <property type="entry name" value="Sig_transdc_resp-reg_C-effctor"/>
</dbReference>
<dbReference type="GO" id="GO:0006355">
    <property type="term" value="P:regulation of DNA-templated transcription"/>
    <property type="evidence" value="ECO:0007669"/>
    <property type="project" value="InterPro"/>
</dbReference>
<evidence type="ECO:0000313" key="5">
    <source>
        <dbReference type="EMBL" id="CNE15720.1"/>
    </source>
</evidence>
<name>A0A0E1NM09_YEREN</name>
<gene>
    <name evidence="4" type="ORF">ERS137941_04225</name>
    <name evidence="5" type="ORF">ERS137959_03121</name>
</gene>
<dbReference type="EMBL" id="CGBR01000072">
    <property type="protein sequence ID" value="CFQ77629.1"/>
    <property type="molecule type" value="Genomic_DNA"/>
</dbReference>
<dbReference type="GO" id="GO:0003677">
    <property type="term" value="F:DNA binding"/>
    <property type="evidence" value="ECO:0007669"/>
    <property type="project" value="UniProtKB-KW"/>
</dbReference>
<dbReference type="Proteomes" id="UP000048841">
    <property type="component" value="Unassembled WGS sequence"/>
</dbReference>
<dbReference type="Gene3D" id="1.10.10.10">
    <property type="entry name" value="Winged helix-like DNA-binding domain superfamily/Winged helix DNA-binding domain"/>
    <property type="match status" value="1"/>
</dbReference>
<dbReference type="Pfam" id="PF08448">
    <property type="entry name" value="PAS_4"/>
    <property type="match status" value="1"/>
</dbReference>
<proteinExistence type="predicted"/>
<keyword evidence="6" id="KW-1185">Reference proteome</keyword>
<dbReference type="Pfam" id="PF00196">
    <property type="entry name" value="GerE"/>
    <property type="match status" value="1"/>
</dbReference>
<evidence type="ECO:0000313" key="4">
    <source>
        <dbReference type="EMBL" id="CFQ77629.1"/>
    </source>
</evidence>
<dbReference type="SUPFAM" id="SSF46894">
    <property type="entry name" value="C-terminal effector domain of the bipartite response regulators"/>
    <property type="match status" value="1"/>
</dbReference>
<dbReference type="InterPro" id="IPR013656">
    <property type="entry name" value="PAS_4"/>
</dbReference>
<dbReference type="Proteomes" id="UP000041601">
    <property type="component" value="Unassembled WGS sequence"/>
</dbReference>
<accession>A0A0E1NM09</accession>
<protein>
    <submittedName>
        <fullName evidence="4">LuxR family transcriptional regulatory protein</fullName>
    </submittedName>
</protein>
<dbReference type="KEGG" id="yet:CH48_4019"/>
<evidence type="ECO:0000259" key="3">
    <source>
        <dbReference type="Pfam" id="PF08448"/>
    </source>
</evidence>
<evidence type="ECO:0000256" key="1">
    <source>
        <dbReference type="ARBA" id="ARBA00023125"/>
    </source>
</evidence>
<dbReference type="InterPro" id="IPR000792">
    <property type="entry name" value="Tscrpt_reg_LuxR_C"/>
</dbReference>
<keyword evidence="1" id="KW-0238">DNA-binding</keyword>
<feature type="domain" description="PAS fold-4" evidence="3">
    <location>
        <begin position="22"/>
        <end position="129"/>
    </location>
</feature>
<dbReference type="EMBL" id="CPXJ01000041">
    <property type="protein sequence ID" value="CNE15720.1"/>
    <property type="molecule type" value="Genomic_DNA"/>
</dbReference>